<feature type="region of interest" description="Disordered" evidence="1">
    <location>
        <begin position="144"/>
        <end position="167"/>
    </location>
</feature>
<reference evidence="2" key="2">
    <citation type="submission" date="2020-11" db="EMBL/GenBank/DDBJ databases">
        <authorList>
            <person name="McCartney M.A."/>
            <person name="Auch B."/>
            <person name="Kono T."/>
            <person name="Mallez S."/>
            <person name="Becker A."/>
            <person name="Gohl D.M."/>
            <person name="Silverstein K.A.T."/>
            <person name="Koren S."/>
            <person name="Bechman K.B."/>
            <person name="Herman A."/>
            <person name="Abrahante J.E."/>
            <person name="Garbe J."/>
        </authorList>
    </citation>
    <scope>NUCLEOTIDE SEQUENCE</scope>
    <source>
        <strain evidence="2">Duluth1</strain>
        <tissue evidence="2">Whole animal</tissue>
    </source>
</reference>
<dbReference type="Proteomes" id="UP000828390">
    <property type="component" value="Unassembled WGS sequence"/>
</dbReference>
<evidence type="ECO:0000313" key="2">
    <source>
        <dbReference type="EMBL" id="KAH3877475.1"/>
    </source>
</evidence>
<keyword evidence="3" id="KW-1185">Reference proteome</keyword>
<dbReference type="AlphaFoldDB" id="A0A9D4MHK6"/>
<name>A0A9D4MHK6_DREPO</name>
<evidence type="ECO:0000313" key="3">
    <source>
        <dbReference type="Proteomes" id="UP000828390"/>
    </source>
</evidence>
<gene>
    <name evidence="2" type="ORF">DPMN_001343</name>
</gene>
<sequence length="217" mass="25430">MDSIGSGRYVFTLQELDWNLNANTYSGWFVLIILEMDWYLHAEHRLRLELDWNLNANTYSGWFVLIILEMDWYLHAEHRLRLELDWNLNANTYSGWFVLIILEMDWYLHAEQSLWPDKCSRTRTDVHKVKRKWVDLKRATKAKERKLKKEVGQTGGEPAPDKLTPLEEKGVTADGDVFADNLKEPAIEEEFKIVEVEVSCTHNENKMLSNDASIAES</sequence>
<comment type="caution">
    <text evidence="2">The sequence shown here is derived from an EMBL/GenBank/DDBJ whole genome shotgun (WGS) entry which is preliminary data.</text>
</comment>
<proteinExistence type="predicted"/>
<protein>
    <submittedName>
        <fullName evidence="2">Uncharacterized protein</fullName>
    </submittedName>
</protein>
<dbReference type="EMBL" id="JAIWYP010000001">
    <property type="protein sequence ID" value="KAH3877475.1"/>
    <property type="molecule type" value="Genomic_DNA"/>
</dbReference>
<reference evidence="2" key="1">
    <citation type="journal article" date="2019" name="bioRxiv">
        <title>The Genome of the Zebra Mussel, Dreissena polymorpha: A Resource for Invasive Species Research.</title>
        <authorList>
            <person name="McCartney M.A."/>
            <person name="Auch B."/>
            <person name="Kono T."/>
            <person name="Mallez S."/>
            <person name="Zhang Y."/>
            <person name="Obille A."/>
            <person name="Becker A."/>
            <person name="Abrahante J.E."/>
            <person name="Garbe J."/>
            <person name="Badalamenti J.P."/>
            <person name="Herman A."/>
            <person name="Mangelson H."/>
            <person name="Liachko I."/>
            <person name="Sullivan S."/>
            <person name="Sone E.D."/>
            <person name="Koren S."/>
            <person name="Silverstein K.A.T."/>
            <person name="Beckman K.B."/>
            <person name="Gohl D.M."/>
        </authorList>
    </citation>
    <scope>NUCLEOTIDE SEQUENCE</scope>
    <source>
        <strain evidence="2">Duluth1</strain>
        <tissue evidence="2">Whole animal</tissue>
    </source>
</reference>
<organism evidence="2 3">
    <name type="scientific">Dreissena polymorpha</name>
    <name type="common">Zebra mussel</name>
    <name type="synonym">Mytilus polymorpha</name>
    <dbReference type="NCBI Taxonomy" id="45954"/>
    <lineage>
        <taxon>Eukaryota</taxon>
        <taxon>Metazoa</taxon>
        <taxon>Spiralia</taxon>
        <taxon>Lophotrochozoa</taxon>
        <taxon>Mollusca</taxon>
        <taxon>Bivalvia</taxon>
        <taxon>Autobranchia</taxon>
        <taxon>Heteroconchia</taxon>
        <taxon>Euheterodonta</taxon>
        <taxon>Imparidentia</taxon>
        <taxon>Neoheterodontei</taxon>
        <taxon>Myida</taxon>
        <taxon>Dreissenoidea</taxon>
        <taxon>Dreissenidae</taxon>
        <taxon>Dreissena</taxon>
    </lineage>
</organism>
<accession>A0A9D4MHK6</accession>
<evidence type="ECO:0000256" key="1">
    <source>
        <dbReference type="SAM" id="MobiDB-lite"/>
    </source>
</evidence>